<dbReference type="InterPro" id="IPR035965">
    <property type="entry name" value="PAS-like_dom_sf"/>
</dbReference>
<dbReference type="NCBIfam" id="TIGR00229">
    <property type="entry name" value="sensory_box"/>
    <property type="match status" value="2"/>
</dbReference>
<evidence type="ECO:0000256" key="12">
    <source>
        <dbReference type="ARBA" id="ARBA00023012"/>
    </source>
</evidence>
<dbReference type="InterPro" id="IPR003594">
    <property type="entry name" value="HATPase_dom"/>
</dbReference>
<evidence type="ECO:0000256" key="8">
    <source>
        <dbReference type="ARBA" id="ARBA00022741"/>
    </source>
</evidence>
<dbReference type="eggNOG" id="COG0784">
    <property type="taxonomic scope" value="Bacteria"/>
</dbReference>
<dbReference type="SMART" id="SM00388">
    <property type="entry name" value="HisKA"/>
    <property type="match status" value="1"/>
</dbReference>
<dbReference type="InterPro" id="IPR000700">
    <property type="entry name" value="PAS-assoc_C"/>
</dbReference>
<dbReference type="eggNOG" id="COG3290">
    <property type="taxonomic scope" value="Bacteria"/>
</dbReference>
<dbReference type="STRING" id="460265.Mnod_4585"/>
<dbReference type="CDD" id="cd16922">
    <property type="entry name" value="HATPase_EvgS-ArcB-TorS-like"/>
    <property type="match status" value="1"/>
</dbReference>
<dbReference type="KEGG" id="mno:Mnod_4585"/>
<organism evidence="24 25">
    <name type="scientific">Methylobacterium nodulans (strain LMG 21967 / CNCM I-2342 / ORS 2060)</name>
    <dbReference type="NCBI Taxonomy" id="460265"/>
    <lineage>
        <taxon>Bacteria</taxon>
        <taxon>Pseudomonadati</taxon>
        <taxon>Pseudomonadota</taxon>
        <taxon>Alphaproteobacteria</taxon>
        <taxon>Hyphomicrobiales</taxon>
        <taxon>Methylobacteriaceae</taxon>
        <taxon>Methylobacterium</taxon>
    </lineage>
</organism>
<reference evidence="24 25" key="1">
    <citation type="submission" date="2009-01" db="EMBL/GenBank/DDBJ databases">
        <title>Complete sequence of chromosome of Methylobacterium nodulans ORS 2060.</title>
        <authorList>
            <consortium name="US DOE Joint Genome Institute"/>
            <person name="Lucas S."/>
            <person name="Copeland A."/>
            <person name="Lapidus A."/>
            <person name="Glavina del Rio T."/>
            <person name="Dalin E."/>
            <person name="Tice H."/>
            <person name="Bruce D."/>
            <person name="Goodwin L."/>
            <person name="Pitluck S."/>
            <person name="Sims D."/>
            <person name="Brettin T."/>
            <person name="Detter J.C."/>
            <person name="Han C."/>
            <person name="Larimer F."/>
            <person name="Land M."/>
            <person name="Hauser L."/>
            <person name="Kyrpides N."/>
            <person name="Ivanova N."/>
            <person name="Marx C.J."/>
            <person name="Richardson P."/>
        </authorList>
    </citation>
    <scope>NUCLEOTIDE SEQUENCE [LARGE SCALE GENOMIC DNA]</scope>
    <source>
        <strain evidence="25">LMG 21967 / CNCM I-2342 / ORS 2060</strain>
    </source>
</reference>
<feature type="domain" description="PAC" evidence="22">
    <location>
        <begin position="795"/>
        <end position="847"/>
    </location>
</feature>
<dbReference type="Gene3D" id="1.10.287.130">
    <property type="match status" value="1"/>
</dbReference>
<dbReference type="Pfam" id="PF12860">
    <property type="entry name" value="PAS_7"/>
    <property type="match status" value="1"/>
</dbReference>
<gene>
    <name evidence="24" type="ordered locus">Mnod_4585</name>
</gene>
<keyword evidence="25" id="KW-1185">Reference proteome</keyword>
<dbReference type="PANTHER" id="PTHR45339:SF1">
    <property type="entry name" value="HYBRID SIGNAL TRANSDUCTION HISTIDINE KINASE J"/>
    <property type="match status" value="1"/>
</dbReference>
<dbReference type="SUPFAM" id="SSF47226">
    <property type="entry name" value="Histidine-containing phosphotransfer domain, HPT domain"/>
    <property type="match status" value="1"/>
</dbReference>
<dbReference type="InterPro" id="IPR036890">
    <property type="entry name" value="HATPase_C_sf"/>
</dbReference>
<evidence type="ECO:0000256" key="15">
    <source>
        <dbReference type="ARBA" id="ARBA00068150"/>
    </source>
</evidence>
<dbReference type="CDD" id="cd12915">
    <property type="entry name" value="PDC2_DGC_like"/>
    <property type="match status" value="1"/>
</dbReference>
<evidence type="ECO:0000256" key="17">
    <source>
        <dbReference type="PROSITE-ProRule" id="PRU00169"/>
    </source>
</evidence>
<dbReference type="SUPFAM" id="SSF52172">
    <property type="entry name" value="CheY-like"/>
    <property type="match status" value="1"/>
</dbReference>
<dbReference type="InterPro" id="IPR005467">
    <property type="entry name" value="His_kinase_dom"/>
</dbReference>
<dbReference type="Pfam" id="PF02743">
    <property type="entry name" value="dCache_1"/>
    <property type="match status" value="1"/>
</dbReference>
<evidence type="ECO:0000259" key="21">
    <source>
        <dbReference type="PROSITE" id="PS50112"/>
    </source>
</evidence>
<protein>
    <recommendedName>
        <fullName evidence="15">Sensory/regulatory protein RpfC</fullName>
        <ecNumber evidence="3">2.7.13.3</ecNumber>
    </recommendedName>
</protein>
<dbReference type="InterPro" id="IPR036097">
    <property type="entry name" value="HisK_dim/P_sf"/>
</dbReference>
<dbReference type="FunFam" id="3.30.565.10:FF:000010">
    <property type="entry name" value="Sensor histidine kinase RcsC"/>
    <property type="match status" value="1"/>
</dbReference>
<evidence type="ECO:0000256" key="10">
    <source>
        <dbReference type="ARBA" id="ARBA00022840"/>
    </source>
</evidence>
<dbReference type="Pfam" id="PF00512">
    <property type="entry name" value="HisKA"/>
    <property type="match status" value="1"/>
</dbReference>
<dbReference type="HOGENOM" id="CLU_000445_114_21_5"/>
<feature type="modified residue" description="4-aspartylphosphate" evidence="17">
    <location>
        <position position="1157"/>
    </location>
</feature>
<dbReference type="Pfam" id="PF08447">
    <property type="entry name" value="PAS_3"/>
    <property type="match status" value="2"/>
</dbReference>
<dbReference type="GO" id="GO:0005524">
    <property type="term" value="F:ATP binding"/>
    <property type="evidence" value="ECO:0007669"/>
    <property type="project" value="UniProtKB-KW"/>
</dbReference>
<dbReference type="CDD" id="cd17546">
    <property type="entry name" value="REC_hyHK_CKI1_RcsC-like"/>
    <property type="match status" value="1"/>
</dbReference>
<evidence type="ECO:0000256" key="5">
    <source>
        <dbReference type="ARBA" id="ARBA00022553"/>
    </source>
</evidence>
<dbReference type="InterPro" id="IPR004358">
    <property type="entry name" value="Sig_transdc_His_kin-like_C"/>
</dbReference>
<feature type="transmembrane region" description="Helical" evidence="18">
    <location>
        <begin position="34"/>
        <end position="54"/>
    </location>
</feature>
<evidence type="ECO:0000256" key="18">
    <source>
        <dbReference type="SAM" id="Phobius"/>
    </source>
</evidence>
<feature type="domain" description="PAS" evidence="21">
    <location>
        <begin position="721"/>
        <end position="777"/>
    </location>
</feature>
<evidence type="ECO:0000256" key="11">
    <source>
        <dbReference type="ARBA" id="ARBA00022989"/>
    </source>
</evidence>
<keyword evidence="8" id="KW-0547">Nucleotide-binding</keyword>
<evidence type="ECO:0000256" key="2">
    <source>
        <dbReference type="ARBA" id="ARBA00004651"/>
    </source>
</evidence>
<dbReference type="InterPro" id="IPR003661">
    <property type="entry name" value="HisK_dim/P_dom"/>
</dbReference>
<feature type="transmembrane region" description="Helical" evidence="18">
    <location>
        <begin position="307"/>
        <end position="328"/>
    </location>
</feature>
<dbReference type="CDD" id="cd00088">
    <property type="entry name" value="HPT"/>
    <property type="match status" value="1"/>
</dbReference>
<dbReference type="PANTHER" id="PTHR45339">
    <property type="entry name" value="HYBRID SIGNAL TRANSDUCTION HISTIDINE KINASE J"/>
    <property type="match status" value="1"/>
</dbReference>
<sequence>MRQNCPEGFAGGLTAGRDPHGAGQASAVTITTRLAVLFATVLISLAGIVALVSWQSYSETLRDARVAAENLASALDQHTARTIEAIDLKLGIVQLSIERDGLDAFTRSAHPLLAHLAASSPQIRSIVIFDADGRITADSGGAVPRRVPQVVDRSFFSVHRDDPQAGLFISPAFRNRLDGAWTIIVSRRINHADGRFAGVITASMNPNYFRAFYETMKVGANGIVALLAANGSALVVDPWRDDLIGKPIARDGKLPEGKAGPDGTVVAETQAFGPERILAFRRAESLPLIAMVGLARDDALSPWRHQVLVLTGIALGVLGLTALTGLLLGRATARLRASEVLFRALFDASTDGLLICRLGPDDRFRLEACNQAAAAALQAEPDGLVGRRPEEVMPALQAARVEADLRRCLAVGEPIRFESSVDLDSGRRDREIVLVPLRNEKNRLDRVFASFRDITHLRRAEAATRETNRMLLMAEEIAHVGHWRLDVRENRLTWSQEIYRIYGVDPDSGEQTVDSAVAAYHPEDQPVVAAAVADAIAHRRPFTLNLRILRPDGSVRHVVARGLCEEDETGEVAAIFGTLSDVTELRRVEREAAETASLLATTLESMDQGLVVVSPEGRVEICNARAIALLDLPPELMAGKPTAGQVLDHQWAKGEFAGTEESIRHLLQLGSIVLAPQAYTRTRPNGTVIEVRTMPMAGGSLVRTYTDITARRVAEEALRESETRYRLIAENVSDVITRLNLDLEWDYVSPACRELLGYEPEDLVGTKPLDGIHPDDRACSAETFACLTTGLVDTATSRQRCRRRDGSYVWVEARIRLLRGADGAPSGYVASLRDVSERQQQAEALEQARDAAEQASRAKTDFLALMSHEIRTPLNGILGYTDLLLEDATLGEGQRRQAERIQSAGAALLTIVNDILDFSKIEAGQVELDPRPFLLDALVDNTISVVRGFVGKKAIAISTVVDPDVPRTLVGDQDRLRQVLLNLLNNAVKFTHAGSVTLSVSCLEPAGATAALRFSVTDTGIGIPEDKRGRLFQRFSQLDSSIGRDFGGTGLGLAISKNLVELMGGTIDVESEVSKGTTFWFTVTLPVGGALTAPSEPSRAAAGTAPARVLLVEDLEINQDIARAVLEGGGHLVDVANDGLEAIVAVQTKDYDLVLMDVQMPGMDGIAATRHIRRLPHRAHALPIIAMTANVLPAQIAEFRAAGMDDHVGKPFKRDDLLRAIARWAHPQGRTRVPNGAGPEEPILDRHVFEDLRSSVGPEGAAALLARLVTQIEEHLAEPRLTLDDGSRLARDAHAIVGAAGMLGFIELSRACAELEIACQRGLALDPAVARVRAARRHALTEIEGLRAPA</sequence>
<feature type="domain" description="HPt" evidence="23">
    <location>
        <begin position="1254"/>
        <end position="1350"/>
    </location>
</feature>
<dbReference type="PROSITE" id="PS50109">
    <property type="entry name" value="HIS_KIN"/>
    <property type="match status" value="1"/>
</dbReference>
<evidence type="ECO:0000256" key="3">
    <source>
        <dbReference type="ARBA" id="ARBA00012438"/>
    </source>
</evidence>
<dbReference type="Gene3D" id="2.10.70.100">
    <property type="match status" value="1"/>
</dbReference>
<feature type="modified residue" description="Phosphohistidine" evidence="16">
    <location>
        <position position="1294"/>
    </location>
</feature>
<dbReference type="PROSITE" id="PS50112">
    <property type="entry name" value="PAS"/>
    <property type="match status" value="1"/>
</dbReference>
<dbReference type="InterPro" id="IPR001610">
    <property type="entry name" value="PAC"/>
</dbReference>
<dbReference type="Proteomes" id="UP000008207">
    <property type="component" value="Chromosome"/>
</dbReference>
<keyword evidence="6 24" id="KW-0808">Transferase</keyword>
<dbReference type="SMART" id="SM00091">
    <property type="entry name" value="PAS"/>
    <property type="match status" value="4"/>
</dbReference>
<evidence type="ECO:0000256" key="9">
    <source>
        <dbReference type="ARBA" id="ARBA00022777"/>
    </source>
</evidence>
<evidence type="ECO:0000313" key="24">
    <source>
        <dbReference type="EMBL" id="ACL59452.1"/>
    </source>
</evidence>
<dbReference type="InterPro" id="IPR000014">
    <property type="entry name" value="PAS"/>
</dbReference>
<dbReference type="InterPro" id="IPR008207">
    <property type="entry name" value="Sig_transdc_His_kin_Hpt_dom"/>
</dbReference>
<dbReference type="SUPFAM" id="SSF47384">
    <property type="entry name" value="Homodimeric domain of signal transducing histidine kinase"/>
    <property type="match status" value="1"/>
</dbReference>
<comment type="catalytic activity">
    <reaction evidence="1">
        <text>ATP + protein L-histidine = ADP + protein N-phospho-L-histidine.</text>
        <dbReference type="EC" id="2.7.13.3"/>
    </reaction>
</comment>
<evidence type="ECO:0000256" key="4">
    <source>
        <dbReference type="ARBA" id="ARBA00022475"/>
    </source>
</evidence>
<dbReference type="Gene3D" id="3.30.450.20">
    <property type="entry name" value="PAS domain"/>
    <property type="match status" value="6"/>
</dbReference>
<comment type="subcellular location">
    <subcellularLocation>
        <location evidence="2">Cell membrane</location>
        <topology evidence="2">Multi-pass membrane protein</topology>
    </subcellularLocation>
</comment>
<keyword evidence="10" id="KW-0067">ATP-binding</keyword>
<evidence type="ECO:0000256" key="6">
    <source>
        <dbReference type="ARBA" id="ARBA00022679"/>
    </source>
</evidence>
<proteinExistence type="predicted"/>
<keyword evidence="5 17" id="KW-0597">Phosphoprotein</keyword>
<evidence type="ECO:0000256" key="13">
    <source>
        <dbReference type="ARBA" id="ARBA00023136"/>
    </source>
</evidence>
<dbReference type="eggNOG" id="COG5002">
    <property type="taxonomic scope" value="Bacteria"/>
</dbReference>
<keyword evidence="11 18" id="KW-1133">Transmembrane helix</keyword>
<dbReference type="RefSeq" id="WP_015931090.1">
    <property type="nucleotide sequence ID" value="NC_011894.1"/>
</dbReference>
<evidence type="ECO:0000259" key="22">
    <source>
        <dbReference type="PROSITE" id="PS50113"/>
    </source>
</evidence>
<dbReference type="SMART" id="SM00448">
    <property type="entry name" value="REC"/>
    <property type="match status" value="1"/>
</dbReference>
<evidence type="ECO:0000259" key="23">
    <source>
        <dbReference type="PROSITE" id="PS50894"/>
    </source>
</evidence>
<dbReference type="SUPFAM" id="SSF55874">
    <property type="entry name" value="ATPase domain of HSP90 chaperone/DNA topoisomerase II/histidine kinase"/>
    <property type="match status" value="1"/>
</dbReference>
<evidence type="ECO:0000256" key="7">
    <source>
        <dbReference type="ARBA" id="ARBA00022692"/>
    </source>
</evidence>
<keyword evidence="4" id="KW-1003">Cell membrane</keyword>
<dbReference type="CDD" id="cd12914">
    <property type="entry name" value="PDC1_DGC_like"/>
    <property type="match status" value="1"/>
</dbReference>
<dbReference type="Gene3D" id="3.40.50.2300">
    <property type="match status" value="1"/>
</dbReference>
<feature type="domain" description="Response regulatory" evidence="20">
    <location>
        <begin position="1108"/>
        <end position="1225"/>
    </location>
</feature>
<dbReference type="FunFam" id="1.10.287.130:FF:000002">
    <property type="entry name" value="Two-component osmosensing histidine kinase"/>
    <property type="match status" value="1"/>
</dbReference>
<evidence type="ECO:0000259" key="20">
    <source>
        <dbReference type="PROSITE" id="PS50110"/>
    </source>
</evidence>
<name>B8ID60_METNO</name>
<dbReference type="Gene3D" id="1.20.120.160">
    <property type="entry name" value="HPT domain"/>
    <property type="match status" value="1"/>
</dbReference>
<dbReference type="EMBL" id="CP001349">
    <property type="protein sequence ID" value="ACL59452.1"/>
    <property type="molecule type" value="Genomic_DNA"/>
</dbReference>
<keyword evidence="12" id="KW-0902">Two-component regulatory system</keyword>
<dbReference type="InterPro" id="IPR001789">
    <property type="entry name" value="Sig_transdc_resp-reg_receiver"/>
</dbReference>
<dbReference type="SMART" id="SM00387">
    <property type="entry name" value="HATPase_c"/>
    <property type="match status" value="1"/>
</dbReference>
<dbReference type="PRINTS" id="PR00344">
    <property type="entry name" value="BCTRLSENSOR"/>
</dbReference>
<keyword evidence="13 18" id="KW-0472">Membrane</keyword>
<dbReference type="InterPro" id="IPR013656">
    <property type="entry name" value="PAS_4"/>
</dbReference>
<keyword evidence="7 18" id="KW-0812">Transmembrane</keyword>
<dbReference type="InterPro" id="IPR011006">
    <property type="entry name" value="CheY-like_superfamily"/>
</dbReference>
<dbReference type="Pfam" id="PF00072">
    <property type="entry name" value="Response_reg"/>
    <property type="match status" value="1"/>
</dbReference>
<evidence type="ECO:0000256" key="1">
    <source>
        <dbReference type="ARBA" id="ARBA00000085"/>
    </source>
</evidence>
<evidence type="ECO:0000259" key="19">
    <source>
        <dbReference type="PROSITE" id="PS50109"/>
    </source>
</evidence>
<keyword evidence="9 24" id="KW-0418">Kinase</keyword>
<evidence type="ECO:0000256" key="16">
    <source>
        <dbReference type="PROSITE-ProRule" id="PRU00110"/>
    </source>
</evidence>
<dbReference type="Pfam" id="PF01627">
    <property type="entry name" value="Hpt"/>
    <property type="match status" value="1"/>
</dbReference>
<dbReference type="InterPro" id="IPR036641">
    <property type="entry name" value="HPT_dom_sf"/>
</dbReference>
<dbReference type="SUPFAM" id="SSF55785">
    <property type="entry name" value="PYP-like sensor domain (PAS domain)"/>
    <property type="match status" value="4"/>
</dbReference>
<evidence type="ECO:0000313" key="25">
    <source>
        <dbReference type="Proteomes" id="UP000008207"/>
    </source>
</evidence>
<feature type="domain" description="Histidine kinase" evidence="19">
    <location>
        <begin position="865"/>
        <end position="1087"/>
    </location>
</feature>
<dbReference type="PROSITE" id="PS50894">
    <property type="entry name" value="HPT"/>
    <property type="match status" value="1"/>
</dbReference>
<dbReference type="GO" id="GO:0000155">
    <property type="term" value="F:phosphorelay sensor kinase activity"/>
    <property type="evidence" value="ECO:0007669"/>
    <property type="project" value="InterPro"/>
</dbReference>
<dbReference type="PROSITE" id="PS50113">
    <property type="entry name" value="PAC"/>
    <property type="match status" value="2"/>
</dbReference>
<dbReference type="InterPro" id="IPR033479">
    <property type="entry name" value="dCache_1"/>
</dbReference>
<dbReference type="Pfam" id="PF08448">
    <property type="entry name" value="PAS_4"/>
    <property type="match status" value="1"/>
</dbReference>
<accession>B8ID60</accession>
<dbReference type="Gene3D" id="3.30.565.10">
    <property type="entry name" value="Histidine kinase-like ATPase, C-terminal domain"/>
    <property type="match status" value="1"/>
</dbReference>
<dbReference type="InterPro" id="IPR013655">
    <property type="entry name" value="PAS_fold_3"/>
</dbReference>
<dbReference type="Pfam" id="PF02518">
    <property type="entry name" value="HATPase_c"/>
    <property type="match status" value="1"/>
</dbReference>
<feature type="domain" description="PAC" evidence="22">
    <location>
        <begin position="542"/>
        <end position="594"/>
    </location>
</feature>
<dbReference type="CDD" id="cd00082">
    <property type="entry name" value="HisKA"/>
    <property type="match status" value="1"/>
</dbReference>
<dbReference type="PROSITE" id="PS50110">
    <property type="entry name" value="RESPONSE_REGULATORY"/>
    <property type="match status" value="1"/>
</dbReference>
<evidence type="ECO:0000256" key="14">
    <source>
        <dbReference type="ARBA" id="ARBA00064003"/>
    </source>
</evidence>
<dbReference type="CDD" id="cd00130">
    <property type="entry name" value="PAS"/>
    <property type="match status" value="2"/>
</dbReference>
<dbReference type="GO" id="GO:0005886">
    <property type="term" value="C:plasma membrane"/>
    <property type="evidence" value="ECO:0007669"/>
    <property type="project" value="UniProtKB-SubCell"/>
</dbReference>
<dbReference type="EC" id="2.7.13.3" evidence="3"/>
<dbReference type="SMART" id="SM00086">
    <property type="entry name" value="PAC"/>
    <property type="match status" value="3"/>
</dbReference>
<comment type="subunit">
    <text evidence="14">At low DSF concentrations, interacts with RpfF.</text>
</comment>